<protein>
    <submittedName>
        <fullName evidence="3">Uncharacterized protein</fullName>
    </submittedName>
</protein>
<evidence type="ECO:0000313" key="3">
    <source>
        <dbReference type="EMBL" id="KAK1308467.1"/>
    </source>
</evidence>
<organism evidence="3 4">
    <name type="scientific">Acorus calamus</name>
    <name type="common">Sweet flag</name>
    <dbReference type="NCBI Taxonomy" id="4465"/>
    <lineage>
        <taxon>Eukaryota</taxon>
        <taxon>Viridiplantae</taxon>
        <taxon>Streptophyta</taxon>
        <taxon>Embryophyta</taxon>
        <taxon>Tracheophyta</taxon>
        <taxon>Spermatophyta</taxon>
        <taxon>Magnoliopsida</taxon>
        <taxon>Liliopsida</taxon>
        <taxon>Acoraceae</taxon>
        <taxon>Acorus</taxon>
    </lineage>
</organism>
<feature type="compositionally biased region" description="Basic and acidic residues" evidence="2">
    <location>
        <begin position="13"/>
        <end position="22"/>
    </location>
</feature>
<dbReference type="Proteomes" id="UP001180020">
    <property type="component" value="Unassembled WGS sequence"/>
</dbReference>
<dbReference type="AlphaFoldDB" id="A0AAV9E8Z2"/>
<evidence type="ECO:0000256" key="2">
    <source>
        <dbReference type="SAM" id="MobiDB-lite"/>
    </source>
</evidence>
<keyword evidence="4" id="KW-1185">Reference proteome</keyword>
<feature type="compositionally biased region" description="Low complexity" evidence="2">
    <location>
        <begin position="31"/>
        <end position="44"/>
    </location>
</feature>
<feature type="coiled-coil region" evidence="1">
    <location>
        <begin position="83"/>
        <end position="110"/>
    </location>
</feature>
<reference evidence="3" key="2">
    <citation type="submission" date="2023-06" db="EMBL/GenBank/DDBJ databases">
        <authorList>
            <person name="Ma L."/>
            <person name="Liu K.-W."/>
            <person name="Li Z."/>
            <person name="Hsiao Y.-Y."/>
            <person name="Qi Y."/>
            <person name="Fu T."/>
            <person name="Tang G."/>
            <person name="Zhang D."/>
            <person name="Sun W.-H."/>
            <person name="Liu D.-K."/>
            <person name="Li Y."/>
            <person name="Chen G.-Z."/>
            <person name="Liu X.-D."/>
            <person name="Liao X.-Y."/>
            <person name="Jiang Y.-T."/>
            <person name="Yu X."/>
            <person name="Hao Y."/>
            <person name="Huang J."/>
            <person name="Zhao X.-W."/>
            <person name="Ke S."/>
            <person name="Chen Y.-Y."/>
            <person name="Wu W.-L."/>
            <person name="Hsu J.-L."/>
            <person name="Lin Y.-F."/>
            <person name="Huang M.-D."/>
            <person name="Li C.-Y."/>
            <person name="Huang L."/>
            <person name="Wang Z.-W."/>
            <person name="Zhao X."/>
            <person name="Zhong W.-Y."/>
            <person name="Peng D.-H."/>
            <person name="Ahmad S."/>
            <person name="Lan S."/>
            <person name="Zhang J.-S."/>
            <person name="Tsai W.-C."/>
            <person name="Van De Peer Y."/>
            <person name="Liu Z.-J."/>
        </authorList>
    </citation>
    <scope>NUCLEOTIDE SEQUENCE</scope>
    <source>
        <strain evidence="3">CP</strain>
        <tissue evidence="3">Leaves</tissue>
    </source>
</reference>
<proteinExistence type="predicted"/>
<accession>A0AAV9E8Z2</accession>
<evidence type="ECO:0000313" key="4">
    <source>
        <dbReference type="Proteomes" id="UP001180020"/>
    </source>
</evidence>
<dbReference type="EMBL" id="JAUJYO010000009">
    <property type="protein sequence ID" value="KAK1308467.1"/>
    <property type="molecule type" value="Genomic_DNA"/>
</dbReference>
<name>A0AAV9E8Z2_ACOCL</name>
<gene>
    <name evidence="3" type="ORF">QJS10_CPA09g00926</name>
</gene>
<comment type="caution">
    <text evidence="3">The sequence shown here is derived from an EMBL/GenBank/DDBJ whole genome shotgun (WGS) entry which is preliminary data.</text>
</comment>
<reference evidence="3" key="1">
    <citation type="journal article" date="2023" name="Nat. Commun.">
        <title>Diploid and tetraploid genomes of Acorus and the evolution of monocots.</title>
        <authorList>
            <person name="Ma L."/>
            <person name="Liu K.W."/>
            <person name="Li Z."/>
            <person name="Hsiao Y.Y."/>
            <person name="Qi Y."/>
            <person name="Fu T."/>
            <person name="Tang G.D."/>
            <person name="Zhang D."/>
            <person name="Sun W.H."/>
            <person name="Liu D.K."/>
            <person name="Li Y."/>
            <person name="Chen G.Z."/>
            <person name="Liu X.D."/>
            <person name="Liao X.Y."/>
            <person name="Jiang Y.T."/>
            <person name="Yu X."/>
            <person name="Hao Y."/>
            <person name="Huang J."/>
            <person name="Zhao X.W."/>
            <person name="Ke S."/>
            <person name="Chen Y.Y."/>
            <person name="Wu W.L."/>
            <person name="Hsu J.L."/>
            <person name="Lin Y.F."/>
            <person name="Huang M.D."/>
            <person name="Li C.Y."/>
            <person name="Huang L."/>
            <person name="Wang Z.W."/>
            <person name="Zhao X."/>
            <person name="Zhong W.Y."/>
            <person name="Peng D.H."/>
            <person name="Ahmad S."/>
            <person name="Lan S."/>
            <person name="Zhang J.S."/>
            <person name="Tsai W.C."/>
            <person name="Van de Peer Y."/>
            <person name="Liu Z.J."/>
        </authorList>
    </citation>
    <scope>NUCLEOTIDE SEQUENCE</scope>
    <source>
        <strain evidence="3">CP</strain>
    </source>
</reference>
<evidence type="ECO:0000256" key="1">
    <source>
        <dbReference type="SAM" id="Coils"/>
    </source>
</evidence>
<keyword evidence="1" id="KW-0175">Coiled coil</keyword>
<feature type="compositionally biased region" description="Low complexity" evidence="2">
    <location>
        <begin position="60"/>
        <end position="69"/>
    </location>
</feature>
<sequence length="152" mass="16822">MGDQGHAMVVVEEENKQREYRRGNWTLQMCGSSGSDGSQYSSGSPPLSKKKRKRRKDEGTNNAATTTNNPTSELATTISKGACVLAEALLANEEREKERHKKMLSLEEKTLRIEEIKADLTKQYMDGLLDYINKLANSILALASASKRSTQG</sequence>
<feature type="region of interest" description="Disordered" evidence="2">
    <location>
        <begin position="1"/>
        <end position="74"/>
    </location>
</feature>